<dbReference type="InterPro" id="IPR014755">
    <property type="entry name" value="Cu-Rt/internalin_Ig-like"/>
</dbReference>
<dbReference type="RefSeq" id="WP_353711948.1">
    <property type="nucleotide sequence ID" value="NZ_CP159279.1"/>
</dbReference>
<feature type="compositionally biased region" description="Low complexity" evidence="4">
    <location>
        <begin position="488"/>
        <end position="499"/>
    </location>
</feature>
<keyword evidence="2" id="KW-0964">Secreted</keyword>
<dbReference type="AlphaFoldDB" id="A0AAU8ESB6"/>
<dbReference type="PANTHER" id="PTHR45867">
    <property type="entry name" value="PURPLE ACID PHOSPHATASE"/>
    <property type="match status" value="1"/>
</dbReference>
<protein>
    <submittedName>
        <fullName evidence="7">DNRLRE domain-containing protein</fullName>
    </submittedName>
</protein>
<evidence type="ECO:0000259" key="5">
    <source>
        <dbReference type="Pfam" id="PF13205"/>
    </source>
</evidence>
<evidence type="ECO:0000256" key="1">
    <source>
        <dbReference type="ARBA" id="ARBA00004613"/>
    </source>
</evidence>
<evidence type="ECO:0000256" key="3">
    <source>
        <dbReference type="ARBA" id="ARBA00022729"/>
    </source>
</evidence>
<proteinExistence type="predicted"/>
<dbReference type="InterPro" id="IPR055372">
    <property type="entry name" value="CBM96"/>
</dbReference>
<dbReference type="EMBL" id="CP159279">
    <property type="protein sequence ID" value="XCH11688.1"/>
    <property type="molecule type" value="Genomic_DNA"/>
</dbReference>
<dbReference type="GO" id="GO:0005576">
    <property type="term" value="C:extracellular region"/>
    <property type="evidence" value="ECO:0007669"/>
    <property type="project" value="UniProtKB-SubCell"/>
</dbReference>
<organism evidence="7">
    <name type="scientific">Arthrobacter sp. K5</name>
    <dbReference type="NCBI Taxonomy" id="2839623"/>
    <lineage>
        <taxon>Bacteria</taxon>
        <taxon>Bacillati</taxon>
        <taxon>Actinomycetota</taxon>
        <taxon>Actinomycetes</taxon>
        <taxon>Micrococcales</taxon>
        <taxon>Micrococcaceae</taxon>
        <taxon>Arthrobacter</taxon>
    </lineage>
</organism>
<feature type="compositionally biased region" description="Pro residues" evidence="4">
    <location>
        <begin position="173"/>
        <end position="187"/>
    </location>
</feature>
<dbReference type="Gene3D" id="2.60.40.1220">
    <property type="match status" value="2"/>
</dbReference>
<evidence type="ECO:0000313" key="7">
    <source>
        <dbReference type="EMBL" id="XCH11688.1"/>
    </source>
</evidence>
<feature type="region of interest" description="Disordered" evidence="4">
    <location>
        <begin position="167"/>
        <end position="190"/>
    </location>
</feature>
<feature type="domain" description="Carbohydrate-binding module family 96" evidence="6">
    <location>
        <begin position="17"/>
        <end position="169"/>
    </location>
</feature>
<dbReference type="InterPro" id="IPR029052">
    <property type="entry name" value="Metallo-depent_PP-like"/>
</dbReference>
<accession>A0AAU8ESB6</accession>
<sequence length="1040" mass="106593">MFVSAISFIGGTAQAATVTIGPSADAVVKKDTPNTNYGTAIGLKADNSPVEMSFLKFTVAGTGSTVTGAKLRLFISDPSTLGGQFRRVQNTTWAENTINWSNAPAADSTVIASVGSASMNTFVDVDVFSVIKGDGTYSFRIDNTSSDAVIYASREVADTTHWPQLVLTTDGTTPPPPPTPPTTPPPGTADSFEFAAVGDMNPSGNTSTTSASGRNAASIAAGLNDGSLHNFIGIGDFQYDKGTCSALPAWNSLWGGVKAKTFWTAGPGHDIQPGVNDDLDRFMNGECVSTTKSATSTTLGRFQDALEWYATDQGNWHIVFAPTAAWLYNATRAQAMTAEMDADMKAATTAGRHLAVVYHDPYFTSDTSAHTRFTQAKPWIDMFWANRVKVLLSGSQHNYERTCPVNNADQCVTDGMQQFQVSTGGIGLRSFTSNPAYVQRKFSDTWGHLRMSLKPDGSYTWEFRPVLGGMQTDSGSRASGTTPPPPGDTTAPTVTGTSPAAGVTGVAVAANVTGTFSEAMDAATITPATFTLQTNTTAVPAAVTYNSTDMVATLNPDADLAAGATYTATIKGGAGGVKDVAGNALVSDRTWTFTTAAAGGTSETVTLTPTADSYVSSGSAGTNFGTANILRVDASPVEATYLKFDLSPYAGRTLQSAVLQLRVGGNPSTGTQNVKLVTIDTWTEGGITFNNRPALGTGIGTFGPTTANTNLSVPLTVSGLTAELGQLLSLGMDTASSDGLELSSKEAGTTTAPKLVLTLSPGGGGGDTTAPTVTGTSPAGGATGVAVAANVTGTFSEAMDAATITPATFTLQTGTTAVPAAVTYNSTDMVATLNPDADLAAGATYTATIKGGAGGVKDVAGNALVSDRTWTFTTAAAGGTSETVTLTPTADSYVSSGSAGTNFGTANILRVDASPVEATYLKFDLSPYAGRTLQSAVLQLRVGGNPSTGTQNVKLVTIDTWTEGGITFNNRPALGTGIGTFGPTTANTNLSVPLTVSGLTAELGQLLSLGMDTASSDGLELSSKEAGTTTAPKLVLTLSQ</sequence>
<evidence type="ECO:0000256" key="2">
    <source>
        <dbReference type="ARBA" id="ARBA00022525"/>
    </source>
</evidence>
<dbReference type="PANTHER" id="PTHR45867:SF3">
    <property type="entry name" value="ACID PHOSPHATASE TYPE 7"/>
    <property type="match status" value="1"/>
</dbReference>
<dbReference type="InterPro" id="IPR032812">
    <property type="entry name" value="SbsA_Ig"/>
</dbReference>
<comment type="subcellular location">
    <subcellularLocation>
        <location evidence="1">Secreted</location>
    </subcellularLocation>
</comment>
<evidence type="ECO:0000259" key="6">
    <source>
        <dbReference type="Pfam" id="PF24517"/>
    </source>
</evidence>
<dbReference type="Gene3D" id="3.60.21.10">
    <property type="match status" value="1"/>
</dbReference>
<reference evidence="7" key="1">
    <citation type="submission" date="2024-06" db="EMBL/GenBank/DDBJ databases">
        <title>Biodegradation of dimethachlon by Arthrobacter sp. K5: mechanistic insights and ecological implications.</title>
        <authorList>
            <person name="Hu S."/>
            <person name="Lu P."/>
        </authorList>
    </citation>
    <scope>NUCLEOTIDE SEQUENCE</scope>
    <source>
        <strain evidence="7">K5</strain>
    </source>
</reference>
<gene>
    <name evidence="7" type="ORF">ABRP34_01335</name>
</gene>
<dbReference type="Pfam" id="PF13205">
    <property type="entry name" value="Big_5"/>
    <property type="match status" value="2"/>
</dbReference>
<feature type="domain" description="Carbohydrate-binding module family 96" evidence="6">
    <location>
        <begin position="604"/>
        <end position="758"/>
    </location>
</feature>
<dbReference type="Pfam" id="PF24517">
    <property type="entry name" value="CBM96"/>
    <property type="match status" value="3"/>
</dbReference>
<name>A0AAU8ESB6_9MICC</name>
<feature type="domain" description="SbsA Ig-like" evidence="5">
    <location>
        <begin position="488"/>
        <end position="595"/>
    </location>
</feature>
<feature type="domain" description="SbsA Ig-like" evidence="5">
    <location>
        <begin position="767"/>
        <end position="874"/>
    </location>
</feature>
<dbReference type="NCBIfam" id="NF033679">
    <property type="entry name" value="DNRLRE_dom"/>
    <property type="match status" value="3"/>
</dbReference>
<evidence type="ECO:0000256" key="4">
    <source>
        <dbReference type="SAM" id="MobiDB-lite"/>
    </source>
</evidence>
<dbReference type="SUPFAM" id="SSF56300">
    <property type="entry name" value="Metallo-dependent phosphatases"/>
    <property type="match status" value="1"/>
</dbReference>
<feature type="region of interest" description="Disordered" evidence="4">
    <location>
        <begin position="470"/>
        <end position="499"/>
    </location>
</feature>
<feature type="domain" description="Carbohydrate-binding module family 96" evidence="6">
    <location>
        <begin position="883"/>
        <end position="1037"/>
    </location>
</feature>
<keyword evidence="3" id="KW-0732">Signal</keyword>